<dbReference type="PROSITE" id="PS51375">
    <property type="entry name" value="PPR"/>
    <property type="match status" value="1"/>
</dbReference>
<sequence>MMMFLIDDVETVMADANEGNGADIKFSSLLYNALINGFCRMKRIDKAQAIKLFMMNNGCEEMQTKGFSPDEMTYKLIIGGLIREKKLSVCNLLNPAYTD</sequence>
<dbReference type="Pfam" id="PF13041">
    <property type="entry name" value="PPR_2"/>
    <property type="match status" value="1"/>
</dbReference>
<comment type="caution">
    <text evidence="4">The sequence shown here is derived from an EMBL/GenBank/DDBJ whole genome shotgun (WGS) entry which is preliminary data.</text>
</comment>
<dbReference type="EMBL" id="JBBPBN010000335">
    <property type="protein sequence ID" value="KAK8488872.1"/>
    <property type="molecule type" value="Genomic_DNA"/>
</dbReference>
<reference evidence="4 5" key="1">
    <citation type="journal article" date="2024" name="G3 (Bethesda)">
        <title>Genome assembly of Hibiscus sabdariffa L. provides insights into metabolisms of medicinal natural products.</title>
        <authorList>
            <person name="Kim T."/>
        </authorList>
    </citation>
    <scope>NUCLEOTIDE SEQUENCE [LARGE SCALE GENOMIC DNA]</scope>
    <source>
        <strain evidence="4">TK-2024</strain>
        <tissue evidence="4">Old leaves</tissue>
    </source>
</reference>
<dbReference type="NCBIfam" id="TIGR00756">
    <property type="entry name" value="PPR"/>
    <property type="match status" value="1"/>
</dbReference>
<comment type="similarity">
    <text evidence="1">Belongs to the PPR family. P subfamily.</text>
</comment>
<evidence type="ECO:0000256" key="3">
    <source>
        <dbReference type="PROSITE-ProRule" id="PRU00708"/>
    </source>
</evidence>
<evidence type="ECO:0000313" key="5">
    <source>
        <dbReference type="Proteomes" id="UP001396334"/>
    </source>
</evidence>
<keyword evidence="5" id="KW-1185">Reference proteome</keyword>
<proteinExistence type="inferred from homology"/>
<name>A0ABR2A784_9ROSI</name>
<dbReference type="InterPro" id="IPR002885">
    <property type="entry name" value="PPR_rpt"/>
</dbReference>
<dbReference type="Proteomes" id="UP001396334">
    <property type="component" value="Unassembled WGS sequence"/>
</dbReference>
<organism evidence="4 5">
    <name type="scientific">Hibiscus sabdariffa</name>
    <name type="common">roselle</name>
    <dbReference type="NCBI Taxonomy" id="183260"/>
    <lineage>
        <taxon>Eukaryota</taxon>
        <taxon>Viridiplantae</taxon>
        <taxon>Streptophyta</taxon>
        <taxon>Embryophyta</taxon>
        <taxon>Tracheophyta</taxon>
        <taxon>Spermatophyta</taxon>
        <taxon>Magnoliopsida</taxon>
        <taxon>eudicotyledons</taxon>
        <taxon>Gunneridae</taxon>
        <taxon>Pentapetalae</taxon>
        <taxon>rosids</taxon>
        <taxon>malvids</taxon>
        <taxon>Malvales</taxon>
        <taxon>Malvaceae</taxon>
        <taxon>Malvoideae</taxon>
        <taxon>Hibiscus</taxon>
    </lineage>
</organism>
<evidence type="ECO:0000256" key="1">
    <source>
        <dbReference type="ARBA" id="ARBA00007626"/>
    </source>
</evidence>
<evidence type="ECO:0008006" key="6">
    <source>
        <dbReference type="Google" id="ProtNLM"/>
    </source>
</evidence>
<dbReference type="Gene3D" id="1.25.40.10">
    <property type="entry name" value="Tetratricopeptide repeat domain"/>
    <property type="match status" value="1"/>
</dbReference>
<evidence type="ECO:0000256" key="2">
    <source>
        <dbReference type="ARBA" id="ARBA00022737"/>
    </source>
</evidence>
<evidence type="ECO:0000313" key="4">
    <source>
        <dbReference type="EMBL" id="KAK8488872.1"/>
    </source>
</evidence>
<feature type="repeat" description="PPR" evidence="3">
    <location>
        <begin position="27"/>
        <end position="61"/>
    </location>
</feature>
<gene>
    <name evidence="4" type="ORF">V6N11_071072</name>
</gene>
<dbReference type="PANTHER" id="PTHR47941">
    <property type="entry name" value="PENTATRICOPEPTIDE REPEAT-CONTAINING PROTEIN 3, MITOCHONDRIAL"/>
    <property type="match status" value="1"/>
</dbReference>
<accession>A0ABR2A784</accession>
<keyword evidence="2" id="KW-0677">Repeat</keyword>
<protein>
    <recommendedName>
        <fullName evidence="6">Pentatricopeptide repeat-containing protein</fullName>
    </recommendedName>
</protein>
<dbReference type="InterPro" id="IPR011990">
    <property type="entry name" value="TPR-like_helical_dom_sf"/>
</dbReference>